<dbReference type="PANTHER" id="PTHR47515">
    <property type="entry name" value="LOW CALCIUM RESPONSE LOCUS PROTEIN T"/>
    <property type="match status" value="1"/>
</dbReference>
<reference evidence="6 7" key="1">
    <citation type="submission" date="2021-03" db="EMBL/GenBank/DDBJ databases">
        <title>Pseudidiomarina terrestris, a new bacterium isolated from saline soil.</title>
        <authorList>
            <person name="Galisteo C."/>
            <person name="De La Haba R."/>
            <person name="Sanchez-Porro C."/>
            <person name="Ventosa A."/>
        </authorList>
    </citation>
    <scope>NUCLEOTIDE SEQUENCE [LARGE SCALE GENOMIC DNA]</scope>
    <source>
        <strain evidence="4 7">1APP75-32.1</strain>
        <strain evidence="6">1APR75-15</strain>
        <strain evidence="5">1ASR75-15</strain>
    </source>
</reference>
<protein>
    <submittedName>
        <fullName evidence="4">IS3 family transposase</fullName>
    </submittedName>
</protein>
<dbReference type="EMBL" id="JAGGJB010000001">
    <property type="protein sequence ID" value="MDN7123459.1"/>
    <property type="molecule type" value="Genomic_DNA"/>
</dbReference>
<dbReference type="InterPro" id="IPR036397">
    <property type="entry name" value="RNaseH_sf"/>
</dbReference>
<dbReference type="Proteomes" id="UP001169491">
    <property type="component" value="Unassembled WGS sequence"/>
</dbReference>
<dbReference type="GO" id="GO:0003677">
    <property type="term" value="F:DNA binding"/>
    <property type="evidence" value="ECO:0007669"/>
    <property type="project" value="InterPro"/>
</dbReference>
<sequence>MKKSKFSETQIVSILNEADQGRKVEEICRKHGISSATYYNWKSKYGGMSASDLKRIKELEEENAKLKRMFADVSLENQAIKELFFKKGLVTDEKRDCATFLVKFGLSVLKACNFCSISRSTFYRSRTDWRKADSDVIDAINTVLTKAPQAGFWKIYKRIRRKVVINHKRVYRVYLAMGLNKPRRVKRVLPKRIATPLEVNAEVNDQWALDFVHDSLYCGKRFRTLNVIDEGTRECIAVEVDTSLPAMRVVRVLNQLKEERGSLPRQIRLDNGPELISSALADWAEEHGVKLAFIPPGKPQKNGFVERFNGTFRREFLDAYLFESLSQVREMAWHWRLDYNDERPHESIGDLPPSVYRQLLESSSLEVSH</sequence>
<dbReference type="InterPro" id="IPR009057">
    <property type="entry name" value="Homeodomain-like_sf"/>
</dbReference>
<dbReference type="AlphaFoldDB" id="A0AAW7QWL9"/>
<dbReference type="InterPro" id="IPR048020">
    <property type="entry name" value="Transpos_IS3"/>
</dbReference>
<dbReference type="RefSeq" id="WP_301773805.1">
    <property type="nucleotide sequence ID" value="NZ_JAGGJB010000001.1"/>
</dbReference>
<evidence type="ECO:0000313" key="5">
    <source>
        <dbReference type="EMBL" id="MDN7128816.1"/>
    </source>
</evidence>
<dbReference type="PROSITE" id="PS50994">
    <property type="entry name" value="INTEGRASE"/>
    <property type="match status" value="1"/>
</dbReference>
<accession>A0AAW7QWL9</accession>
<comment type="similarity">
    <text evidence="1">Belongs to the transposase 8 family.</text>
</comment>
<dbReference type="GO" id="GO:0006313">
    <property type="term" value="P:DNA transposition"/>
    <property type="evidence" value="ECO:0007669"/>
    <property type="project" value="InterPro"/>
</dbReference>
<evidence type="ECO:0000313" key="7">
    <source>
        <dbReference type="Proteomes" id="UP001169492"/>
    </source>
</evidence>
<evidence type="ECO:0000256" key="2">
    <source>
        <dbReference type="SAM" id="Coils"/>
    </source>
</evidence>
<dbReference type="Pfam" id="PF13683">
    <property type="entry name" value="rve_3"/>
    <property type="match status" value="1"/>
</dbReference>
<dbReference type="Pfam" id="PF01527">
    <property type="entry name" value="HTH_Tnp_1"/>
    <property type="match status" value="1"/>
</dbReference>
<dbReference type="SUPFAM" id="SSF46689">
    <property type="entry name" value="Homeodomain-like"/>
    <property type="match status" value="1"/>
</dbReference>
<evidence type="ECO:0000256" key="1">
    <source>
        <dbReference type="ARBA" id="ARBA00009964"/>
    </source>
</evidence>
<dbReference type="InterPro" id="IPR025948">
    <property type="entry name" value="HTH-like_dom"/>
</dbReference>
<feature type="coiled-coil region" evidence="2">
    <location>
        <begin position="49"/>
        <end position="76"/>
    </location>
</feature>
<dbReference type="SUPFAM" id="SSF53098">
    <property type="entry name" value="Ribonuclease H-like"/>
    <property type="match status" value="1"/>
</dbReference>
<evidence type="ECO:0000313" key="6">
    <source>
        <dbReference type="Proteomes" id="UP001169491"/>
    </source>
</evidence>
<dbReference type="GO" id="GO:0015074">
    <property type="term" value="P:DNA integration"/>
    <property type="evidence" value="ECO:0007669"/>
    <property type="project" value="InterPro"/>
</dbReference>
<keyword evidence="2" id="KW-0175">Coiled coil</keyword>
<dbReference type="EMBL" id="JAGGJC010000001">
    <property type="protein sequence ID" value="MDN7128816.1"/>
    <property type="molecule type" value="Genomic_DNA"/>
</dbReference>
<keyword evidence="6" id="KW-1185">Reference proteome</keyword>
<comment type="caution">
    <text evidence="4">The sequence shown here is derived from an EMBL/GenBank/DDBJ whole genome shotgun (WGS) entry which is preliminary data.</text>
</comment>
<organism evidence="4 7">
    <name type="scientific">Pseudidiomarina terrestris</name>
    <dbReference type="NCBI Taxonomy" id="2820060"/>
    <lineage>
        <taxon>Bacteria</taxon>
        <taxon>Pseudomonadati</taxon>
        <taxon>Pseudomonadota</taxon>
        <taxon>Gammaproteobacteria</taxon>
        <taxon>Alteromonadales</taxon>
        <taxon>Idiomarinaceae</taxon>
        <taxon>Pseudidiomarina</taxon>
    </lineage>
</organism>
<dbReference type="Pfam" id="PF13276">
    <property type="entry name" value="HTH_21"/>
    <property type="match status" value="1"/>
</dbReference>
<dbReference type="PANTHER" id="PTHR47515:SF2">
    <property type="entry name" value="INTEGRASE CORE DOMAIN PROTEIN"/>
    <property type="match status" value="1"/>
</dbReference>
<dbReference type="NCBIfam" id="NF033516">
    <property type="entry name" value="transpos_IS3"/>
    <property type="match status" value="1"/>
</dbReference>
<dbReference type="Proteomes" id="UP001169492">
    <property type="component" value="Unassembled WGS sequence"/>
</dbReference>
<proteinExistence type="inferred from homology"/>
<dbReference type="InterPro" id="IPR001584">
    <property type="entry name" value="Integrase_cat-core"/>
</dbReference>
<feature type="domain" description="Integrase catalytic" evidence="3">
    <location>
        <begin position="192"/>
        <end position="360"/>
    </location>
</feature>
<dbReference type="InterPro" id="IPR002514">
    <property type="entry name" value="Transposase_8"/>
</dbReference>
<gene>
    <name evidence="4" type="ORF">J6I90_01020</name>
    <name evidence="5" type="ORF">J6I92_02885</name>
</gene>
<name>A0AAW7QWL9_9GAMM</name>
<evidence type="ECO:0000313" key="4">
    <source>
        <dbReference type="EMBL" id="MDN7123459.1"/>
    </source>
</evidence>
<dbReference type="Gene3D" id="3.30.420.10">
    <property type="entry name" value="Ribonuclease H-like superfamily/Ribonuclease H"/>
    <property type="match status" value="1"/>
</dbReference>
<evidence type="ECO:0000259" key="3">
    <source>
        <dbReference type="PROSITE" id="PS50994"/>
    </source>
</evidence>
<dbReference type="GO" id="GO:0004803">
    <property type="term" value="F:transposase activity"/>
    <property type="evidence" value="ECO:0007669"/>
    <property type="project" value="InterPro"/>
</dbReference>
<dbReference type="InterPro" id="IPR012337">
    <property type="entry name" value="RNaseH-like_sf"/>
</dbReference>